<dbReference type="Gene3D" id="1.10.260.50">
    <property type="match status" value="1"/>
</dbReference>
<evidence type="ECO:0000256" key="5">
    <source>
        <dbReference type="ARBA" id="ARBA00022723"/>
    </source>
</evidence>
<evidence type="ECO:0000256" key="8">
    <source>
        <dbReference type="ARBA" id="ARBA00023014"/>
    </source>
</evidence>
<dbReference type="Gene3D" id="3.90.1150.10">
    <property type="entry name" value="Aspartate Aminotransferase, domain 1"/>
    <property type="match status" value="1"/>
</dbReference>
<evidence type="ECO:0000256" key="1">
    <source>
        <dbReference type="ARBA" id="ARBA00001933"/>
    </source>
</evidence>
<evidence type="ECO:0000256" key="9">
    <source>
        <dbReference type="RuleBase" id="RU004504"/>
    </source>
</evidence>
<feature type="domain" description="Aminotransferase class V" evidence="10">
    <location>
        <begin position="3"/>
        <end position="365"/>
    </location>
</feature>
<dbReference type="PANTHER" id="PTHR11601">
    <property type="entry name" value="CYSTEINE DESULFURYLASE FAMILY MEMBER"/>
    <property type="match status" value="1"/>
</dbReference>
<keyword evidence="7" id="KW-0408">Iron</keyword>
<evidence type="ECO:0000256" key="3">
    <source>
        <dbReference type="ARBA" id="ARBA00012239"/>
    </source>
</evidence>
<reference evidence="11" key="1">
    <citation type="submission" date="2016-03" db="EMBL/GenBank/DDBJ databases">
        <authorList>
            <person name="Borrel G."/>
            <person name="Mccann A."/>
            <person name="O'Toole P.W."/>
        </authorList>
    </citation>
    <scope>NUCLEOTIDE SEQUENCE</scope>
    <source>
        <strain evidence="11">183</strain>
    </source>
</reference>
<dbReference type="PROSITE" id="PS00595">
    <property type="entry name" value="AA_TRANSFER_CLASS_5"/>
    <property type="match status" value="1"/>
</dbReference>
<evidence type="ECO:0000259" key="10">
    <source>
        <dbReference type="Pfam" id="PF00266"/>
    </source>
</evidence>
<comment type="similarity">
    <text evidence="2">Belongs to the class-V pyridoxal-phosphate-dependent aminotransferase family. NifS/IscS subfamily.</text>
</comment>
<evidence type="ECO:0000313" key="12">
    <source>
        <dbReference type="Proteomes" id="UP000752814"/>
    </source>
</evidence>
<dbReference type="OMA" id="KGLYWAR"/>
<dbReference type="AlphaFoldDB" id="A0A8J8TFA2"/>
<comment type="caution">
    <text evidence="11">The sequence shown here is derived from an EMBL/GenBank/DDBJ whole genome shotgun (WGS) entry which is preliminary data.</text>
</comment>
<dbReference type="EC" id="2.8.1.7" evidence="3"/>
<dbReference type="PANTHER" id="PTHR11601:SF34">
    <property type="entry name" value="CYSTEINE DESULFURASE"/>
    <property type="match status" value="1"/>
</dbReference>
<keyword evidence="4" id="KW-0808">Transferase</keyword>
<evidence type="ECO:0000313" key="11">
    <source>
        <dbReference type="EMBL" id="TQS84708.1"/>
    </source>
</evidence>
<proteinExistence type="inferred from homology"/>
<dbReference type="PIRSF" id="PIRSF005572">
    <property type="entry name" value="NifS"/>
    <property type="match status" value="1"/>
</dbReference>
<dbReference type="GeneID" id="41323272"/>
<dbReference type="EMBL" id="LVVT01000001">
    <property type="protein sequence ID" value="TQS84708.1"/>
    <property type="molecule type" value="Genomic_DNA"/>
</dbReference>
<dbReference type="SUPFAM" id="SSF53383">
    <property type="entry name" value="PLP-dependent transferases"/>
    <property type="match status" value="1"/>
</dbReference>
<evidence type="ECO:0000256" key="2">
    <source>
        <dbReference type="ARBA" id="ARBA00006490"/>
    </source>
</evidence>
<dbReference type="InterPro" id="IPR020578">
    <property type="entry name" value="Aminotrans_V_PyrdxlP_BS"/>
</dbReference>
<evidence type="ECO:0000256" key="4">
    <source>
        <dbReference type="ARBA" id="ARBA00022679"/>
    </source>
</evidence>
<accession>A0A8J8TFA2</accession>
<dbReference type="GO" id="GO:0051536">
    <property type="term" value="F:iron-sulfur cluster binding"/>
    <property type="evidence" value="ECO:0007669"/>
    <property type="project" value="UniProtKB-KW"/>
</dbReference>
<keyword evidence="5" id="KW-0479">Metal-binding</keyword>
<dbReference type="Gene3D" id="3.40.640.10">
    <property type="entry name" value="Type I PLP-dependent aspartate aminotransferase-like (Major domain)"/>
    <property type="match status" value="1"/>
</dbReference>
<keyword evidence="6" id="KW-0663">Pyridoxal phosphate</keyword>
<organism evidence="11 12">
    <name type="scientific">Candidatus Methanomassiliicoccus intestinalis</name>
    <dbReference type="NCBI Taxonomy" id="1406512"/>
    <lineage>
        <taxon>Archaea</taxon>
        <taxon>Methanobacteriati</taxon>
        <taxon>Thermoplasmatota</taxon>
        <taxon>Thermoplasmata</taxon>
        <taxon>Methanomassiliicoccales</taxon>
        <taxon>Methanomassiliicoccaceae</taxon>
        <taxon>Methanomassiliicoccus</taxon>
    </lineage>
</organism>
<dbReference type="RefSeq" id="WP_020448741.1">
    <property type="nucleotide sequence ID" value="NZ_CAYAYE010000015.1"/>
</dbReference>
<dbReference type="Proteomes" id="UP000752814">
    <property type="component" value="Unassembled WGS sequence"/>
</dbReference>
<comment type="cofactor">
    <cofactor evidence="1 9">
        <name>pyridoxal 5'-phosphate</name>
        <dbReference type="ChEBI" id="CHEBI:597326"/>
    </cofactor>
</comment>
<dbReference type="InterPro" id="IPR016454">
    <property type="entry name" value="Cysteine_dSase"/>
</dbReference>
<keyword evidence="8" id="KW-0411">Iron-sulfur</keyword>
<dbReference type="GO" id="GO:0031071">
    <property type="term" value="F:cysteine desulfurase activity"/>
    <property type="evidence" value="ECO:0007669"/>
    <property type="project" value="UniProtKB-EC"/>
</dbReference>
<name>A0A8J8TFA2_9ARCH</name>
<dbReference type="InterPro" id="IPR000192">
    <property type="entry name" value="Aminotrans_V_dom"/>
</dbReference>
<dbReference type="GO" id="GO:0046872">
    <property type="term" value="F:metal ion binding"/>
    <property type="evidence" value="ECO:0007669"/>
    <property type="project" value="UniProtKB-KW"/>
</dbReference>
<dbReference type="Pfam" id="PF00266">
    <property type="entry name" value="Aminotran_5"/>
    <property type="match status" value="1"/>
</dbReference>
<dbReference type="InterPro" id="IPR015422">
    <property type="entry name" value="PyrdxlP-dep_Trfase_small"/>
</dbReference>
<evidence type="ECO:0000256" key="7">
    <source>
        <dbReference type="ARBA" id="ARBA00023004"/>
    </source>
</evidence>
<evidence type="ECO:0000256" key="6">
    <source>
        <dbReference type="ARBA" id="ARBA00022898"/>
    </source>
</evidence>
<sequence length="391" mass="42418">MAVYFDNSATTQVDADVLDAMLPYFTEKYGNASSIHSFGSEAFTAIVKSRKQVADLLNASPREVIFTSGGTESDNIAIQGTAFYYKNEKNRIITSVIEHPAVLNTCHFLERCGFDVVYIPVDEAGFVSEESLKDAVNNNTSLVTIMAASNEIGTIQPIESFAEIAKDAGALFHTDAVQAVGKIPMDFTNSSVDMISMSGHKIHGPKGVGALLLKEGVKIKPLMYGGDHEWGMRPSTENVPGIVGLGKSSEICMRQMDSDIQKMTDIRDFIIDTTLDSVDGVYLNGPRENRLCNNANFRFDYIDGESLILYLDMEGIAASTGSACSTGSTEPSHVLRSLGLTPVQCRGSLRLSLSRFNVMSEAEYFASVLPSVVDKVRAMSPLGDNKNAIRS</sequence>
<dbReference type="FunFam" id="3.40.640.10:FF:000084">
    <property type="entry name" value="IscS-like cysteine desulfurase"/>
    <property type="match status" value="1"/>
</dbReference>
<gene>
    <name evidence="11" type="ORF">A3207_01355</name>
</gene>
<dbReference type="InterPro" id="IPR015421">
    <property type="entry name" value="PyrdxlP-dep_Trfase_major"/>
</dbReference>
<dbReference type="InterPro" id="IPR015424">
    <property type="entry name" value="PyrdxlP-dep_Trfase"/>
</dbReference>
<protein>
    <recommendedName>
        <fullName evidence="3">cysteine desulfurase</fullName>
        <ecNumber evidence="3">2.8.1.7</ecNumber>
    </recommendedName>
</protein>